<dbReference type="InterPro" id="IPR009057">
    <property type="entry name" value="Homeodomain-like_sf"/>
</dbReference>
<dbReference type="Proteomes" id="UP001501074">
    <property type="component" value="Unassembled WGS sequence"/>
</dbReference>
<protein>
    <submittedName>
        <fullName evidence="4">TetR/AcrR family transcriptional regulator</fullName>
    </submittedName>
</protein>
<evidence type="ECO:0000256" key="1">
    <source>
        <dbReference type="ARBA" id="ARBA00023015"/>
    </source>
</evidence>
<organism evidence="4 5">
    <name type="scientific">Kineosporia mesophila</name>
    <dbReference type="NCBI Taxonomy" id="566012"/>
    <lineage>
        <taxon>Bacteria</taxon>
        <taxon>Bacillati</taxon>
        <taxon>Actinomycetota</taxon>
        <taxon>Actinomycetes</taxon>
        <taxon>Kineosporiales</taxon>
        <taxon>Kineosporiaceae</taxon>
        <taxon>Kineosporia</taxon>
    </lineage>
</organism>
<dbReference type="SUPFAM" id="SSF46689">
    <property type="entry name" value="Homeodomain-like"/>
    <property type="match status" value="1"/>
</dbReference>
<dbReference type="Gene3D" id="1.10.357.10">
    <property type="entry name" value="Tetracycline Repressor, domain 2"/>
    <property type="match status" value="1"/>
</dbReference>
<dbReference type="PANTHER" id="PTHR47506">
    <property type="entry name" value="TRANSCRIPTIONAL REGULATORY PROTEIN"/>
    <property type="match status" value="1"/>
</dbReference>
<proteinExistence type="predicted"/>
<keyword evidence="1" id="KW-0805">Transcription regulation</keyword>
<evidence type="ECO:0000313" key="4">
    <source>
        <dbReference type="EMBL" id="GAA3627550.1"/>
    </source>
</evidence>
<reference evidence="5" key="1">
    <citation type="journal article" date="2019" name="Int. J. Syst. Evol. Microbiol.">
        <title>The Global Catalogue of Microorganisms (GCM) 10K type strain sequencing project: providing services to taxonomists for standard genome sequencing and annotation.</title>
        <authorList>
            <consortium name="The Broad Institute Genomics Platform"/>
            <consortium name="The Broad Institute Genome Sequencing Center for Infectious Disease"/>
            <person name="Wu L."/>
            <person name="Ma J."/>
        </authorList>
    </citation>
    <scope>NUCLEOTIDE SEQUENCE [LARGE SCALE GENOMIC DNA]</scope>
    <source>
        <strain evidence="5">JCM 16902</strain>
    </source>
</reference>
<dbReference type="InterPro" id="IPR011075">
    <property type="entry name" value="TetR_C"/>
</dbReference>
<evidence type="ECO:0000313" key="5">
    <source>
        <dbReference type="Proteomes" id="UP001501074"/>
    </source>
</evidence>
<evidence type="ECO:0000256" key="2">
    <source>
        <dbReference type="ARBA" id="ARBA00023163"/>
    </source>
</evidence>
<sequence>MMVMPRSSAAEAEQTRRAILAETVQQMSVHGAGGISLGGIATTLNMSKAGVVGPFRTREALLLAAFDLGVAALRERVIDPALVLHLGPGEQRLRVIVEGWTDYLVNSPFRGGCLLTSASFELDGQSGPLRDHMVEAARQWRHFLRAQLSEAVAAGHRLPHDVPDTAALLIALGLSLNQAVQLDDADTRDRTIRLLRETAGL</sequence>
<dbReference type="Gene3D" id="1.10.10.60">
    <property type="entry name" value="Homeodomain-like"/>
    <property type="match status" value="1"/>
</dbReference>
<gene>
    <name evidence="4" type="ORF">GCM10022223_51050</name>
</gene>
<dbReference type="EMBL" id="BAAAZO010000010">
    <property type="protein sequence ID" value="GAA3627550.1"/>
    <property type="molecule type" value="Genomic_DNA"/>
</dbReference>
<dbReference type="Pfam" id="PF16925">
    <property type="entry name" value="TetR_C_13"/>
    <property type="match status" value="1"/>
</dbReference>
<name>A0ABP7A9S1_9ACTN</name>
<keyword evidence="2" id="KW-0804">Transcription</keyword>
<dbReference type="SUPFAM" id="SSF48498">
    <property type="entry name" value="Tetracyclin repressor-like, C-terminal domain"/>
    <property type="match status" value="1"/>
</dbReference>
<comment type="caution">
    <text evidence="4">The sequence shown here is derived from an EMBL/GenBank/DDBJ whole genome shotgun (WGS) entry which is preliminary data.</text>
</comment>
<evidence type="ECO:0000259" key="3">
    <source>
        <dbReference type="Pfam" id="PF16925"/>
    </source>
</evidence>
<keyword evidence="5" id="KW-1185">Reference proteome</keyword>
<dbReference type="InterPro" id="IPR036271">
    <property type="entry name" value="Tet_transcr_reg_TetR-rel_C_sf"/>
</dbReference>
<dbReference type="PANTHER" id="PTHR47506:SF6">
    <property type="entry name" value="HTH-TYPE TRANSCRIPTIONAL REPRESSOR NEMR"/>
    <property type="match status" value="1"/>
</dbReference>
<accession>A0ABP7A9S1</accession>
<feature type="domain" description="Tetracyclin repressor-like C-terminal" evidence="3">
    <location>
        <begin position="89"/>
        <end position="193"/>
    </location>
</feature>